<dbReference type="PANTHER" id="PTHR43481">
    <property type="entry name" value="FRUCTOSE-1-PHOSPHATE PHOSPHATASE"/>
    <property type="match status" value="1"/>
</dbReference>
<dbReference type="InterPro" id="IPR051806">
    <property type="entry name" value="HAD-like_SPP"/>
</dbReference>
<evidence type="ECO:0000313" key="1">
    <source>
        <dbReference type="EMBL" id="KAF7437253.1"/>
    </source>
</evidence>
<proteinExistence type="predicted"/>
<dbReference type="InterPro" id="IPR036412">
    <property type="entry name" value="HAD-like_sf"/>
</dbReference>
<sequence>MSDIKKLYVDAILFDMDGTLIDSTPGVLKAWERFCEDYNLGNYVEVSHATHGRRLYDTLKELCHISDEETLQNEIDRFEDLVIQGGPIQLPGVHNLLTQLLSEPRSASKWTIVTSATNKYAPRALERCGVPLPLCDYITSNDVSKGKPNPDPYLAGAQKCGIDATRCLVVEDAPSGLAAGRACGSKVLAVGTGIGCEAIVDSKVGFDYCVRDLTRVSVKAVEGQLEVTIDEAMI</sequence>
<dbReference type="Proteomes" id="UP000623687">
    <property type="component" value="Unassembled WGS sequence"/>
</dbReference>
<dbReference type="Gene3D" id="1.10.150.240">
    <property type="entry name" value="Putative phosphatase, domain 2"/>
    <property type="match status" value="1"/>
</dbReference>
<dbReference type="InterPro" id="IPR041492">
    <property type="entry name" value="HAD_2"/>
</dbReference>
<keyword evidence="2" id="KW-1185">Reference proteome</keyword>
<gene>
    <name evidence="1" type="ORF">PC9H_004090</name>
</gene>
<organism evidence="1 2">
    <name type="scientific">Pleurotus ostreatus</name>
    <name type="common">Oyster mushroom</name>
    <name type="synonym">White-rot fungus</name>
    <dbReference type="NCBI Taxonomy" id="5322"/>
    <lineage>
        <taxon>Eukaryota</taxon>
        <taxon>Fungi</taxon>
        <taxon>Dikarya</taxon>
        <taxon>Basidiomycota</taxon>
        <taxon>Agaricomycotina</taxon>
        <taxon>Agaricomycetes</taxon>
        <taxon>Agaricomycetidae</taxon>
        <taxon>Agaricales</taxon>
        <taxon>Pleurotineae</taxon>
        <taxon>Pleurotaceae</taxon>
        <taxon>Pleurotus</taxon>
    </lineage>
</organism>
<dbReference type="InterPro" id="IPR023198">
    <property type="entry name" value="PGP-like_dom2"/>
</dbReference>
<dbReference type="SUPFAM" id="SSF56784">
    <property type="entry name" value="HAD-like"/>
    <property type="match status" value="1"/>
</dbReference>
<protein>
    <submittedName>
        <fullName evidence="1">Uncharacterized protein</fullName>
    </submittedName>
</protein>
<dbReference type="InterPro" id="IPR006439">
    <property type="entry name" value="HAD-SF_hydro_IA"/>
</dbReference>
<dbReference type="EMBL" id="JACETU010000002">
    <property type="protein sequence ID" value="KAF7437253.1"/>
    <property type="molecule type" value="Genomic_DNA"/>
</dbReference>
<reference evidence="1" key="1">
    <citation type="submission" date="2019-07" db="EMBL/GenBank/DDBJ databases">
        <authorList>
            <person name="Palmer J.M."/>
        </authorList>
    </citation>
    <scope>NUCLEOTIDE SEQUENCE</scope>
    <source>
        <strain evidence="1">PC9</strain>
    </source>
</reference>
<dbReference type="Gene3D" id="3.40.50.1000">
    <property type="entry name" value="HAD superfamily/HAD-like"/>
    <property type="match status" value="1"/>
</dbReference>
<dbReference type="GeneID" id="59373908"/>
<dbReference type="VEuPathDB" id="FungiDB:PC9H_004090"/>
<dbReference type="AlphaFoldDB" id="A0A8H7A0B6"/>
<dbReference type="SFLD" id="SFLDG01129">
    <property type="entry name" value="C1.5:_HAD__Beta-PGM__Phosphata"/>
    <property type="match status" value="1"/>
</dbReference>
<dbReference type="RefSeq" id="XP_036635152.1">
    <property type="nucleotide sequence ID" value="XM_036773679.1"/>
</dbReference>
<comment type="caution">
    <text evidence="1">The sequence shown here is derived from an EMBL/GenBank/DDBJ whole genome shotgun (WGS) entry which is preliminary data.</text>
</comment>
<dbReference type="OrthoDB" id="40579at2759"/>
<dbReference type="NCBIfam" id="TIGR01509">
    <property type="entry name" value="HAD-SF-IA-v3"/>
    <property type="match status" value="1"/>
</dbReference>
<accession>A0A8H7A0B6</accession>
<dbReference type="SFLD" id="SFLDS00003">
    <property type="entry name" value="Haloacid_Dehalogenase"/>
    <property type="match status" value="1"/>
</dbReference>
<dbReference type="GO" id="GO:0050308">
    <property type="term" value="F:sugar-phosphatase activity"/>
    <property type="evidence" value="ECO:0007669"/>
    <property type="project" value="TreeGrafter"/>
</dbReference>
<dbReference type="SMR" id="A0A8H7A0B6"/>
<name>A0A8H7A0B6_PLEOS</name>
<dbReference type="Pfam" id="PF13419">
    <property type="entry name" value="HAD_2"/>
    <property type="match status" value="1"/>
</dbReference>
<evidence type="ECO:0000313" key="2">
    <source>
        <dbReference type="Proteomes" id="UP000623687"/>
    </source>
</evidence>
<dbReference type="InterPro" id="IPR023214">
    <property type="entry name" value="HAD_sf"/>
</dbReference>
<dbReference type="PANTHER" id="PTHR43481:SF4">
    <property type="entry name" value="GLYCEROL-1-PHOSPHATE PHOSPHOHYDROLASE 1-RELATED"/>
    <property type="match status" value="1"/>
</dbReference>